<name>A0A399RRC9_9BACT</name>
<reference evidence="3" key="1">
    <citation type="submission" date="2018-08" db="EMBL/GenBank/DDBJ databases">
        <title>Mucilaginibacter sp. MYSH2.</title>
        <authorList>
            <person name="Seo T."/>
        </authorList>
    </citation>
    <scope>NUCLEOTIDE SEQUENCE [LARGE SCALE GENOMIC DNA]</scope>
    <source>
        <strain evidence="3">KIRAN</strain>
    </source>
</reference>
<dbReference type="EMBL" id="QWGE01000005">
    <property type="protein sequence ID" value="RIJ34276.1"/>
    <property type="molecule type" value="Genomic_DNA"/>
</dbReference>
<dbReference type="Pfam" id="PF09579">
    <property type="entry name" value="Spore_YtfJ"/>
    <property type="match status" value="1"/>
</dbReference>
<dbReference type="AlphaFoldDB" id="A0A399RRC9"/>
<feature type="transmembrane region" description="Helical" evidence="1">
    <location>
        <begin position="102"/>
        <end position="124"/>
    </location>
</feature>
<keyword evidence="1" id="KW-0812">Transmembrane</keyword>
<dbReference type="PANTHER" id="PTHR39162">
    <property type="entry name" value="GLL3345 PROTEIN"/>
    <property type="match status" value="1"/>
</dbReference>
<accession>A0A399RRC9</accession>
<protein>
    <submittedName>
        <fullName evidence="2">Sporulation protein</fullName>
    </submittedName>
</protein>
<gene>
    <name evidence="2" type="ORF">D1627_15240</name>
</gene>
<keyword evidence="1" id="KW-0472">Membrane</keyword>
<evidence type="ECO:0000313" key="2">
    <source>
        <dbReference type="EMBL" id="RIJ34276.1"/>
    </source>
</evidence>
<dbReference type="Proteomes" id="UP000266005">
    <property type="component" value="Unassembled WGS sequence"/>
</dbReference>
<dbReference type="InterPro" id="IPR014229">
    <property type="entry name" value="Spore_YtfJ"/>
</dbReference>
<organism evidence="2 3">
    <name type="scientific">Pontibacter oryzae</name>
    <dbReference type="NCBI Taxonomy" id="2304593"/>
    <lineage>
        <taxon>Bacteria</taxon>
        <taxon>Pseudomonadati</taxon>
        <taxon>Bacteroidota</taxon>
        <taxon>Cytophagia</taxon>
        <taxon>Cytophagales</taxon>
        <taxon>Hymenobacteraceae</taxon>
        <taxon>Pontibacter</taxon>
    </lineage>
</organism>
<dbReference type="OrthoDB" id="4571710at2"/>
<keyword evidence="3" id="KW-1185">Reference proteome</keyword>
<comment type="caution">
    <text evidence="2">The sequence shown here is derived from an EMBL/GenBank/DDBJ whole genome shotgun (WGS) entry which is preliminary data.</text>
</comment>
<evidence type="ECO:0000256" key="1">
    <source>
        <dbReference type="SAM" id="Phobius"/>
    </source>
</evidence>
<keyword evidence="1" id="KW-1133">Transmembrane helix</keyword>
<evidence type="ECO:0000313" key="3">
    <source>
        <dbReference type="Proteomes" id="UP000266005"/>
    </source>
</evidence>
<sequence length="135" mass="13866">MEENNGSVGAARGSFVERLAEKFGIAANSATIYGEPVEREGITVIPVSKAAYGFGGGEGTGTAEGKGEGSGGGGGMALTPVGYIEIKQGATRFRTIRDPQTVVKIVAIGSLALFLTTKSIASIFKSKKIAKLLKK</sequence>
<dbReference type="PANTHER" id="PTHR39162:SF1">
    <property type="entry name" value="SPORULATION PROTEIN YTFJ"/>
    <property type="match status" value="1"/>
</dbReference>
<dbReference type="RefSeq" id="WP_119433136.1">
    <property type="nucleotide sequence ID" value="NZ_QWGE01000005.1"/>
</dbReference>
<proteinExistence type="predicted"/>